<dbReference type="RefSeq" id="WP_285877213.1">
    <property type="nucleotide sequence ID" value="NZ_JARFYN010000001.1"/>
</dbReference>
<dbReference type="PANTHER" id="PTHR42840">
    <property type="entry name" value="NAD(P)-BINDING ROSSMANN-FOLD SUPERFAMILY PROTEIN-RELATED"/>
    <property type="match status" value="1"/>
</dbReference>
<keyword evidence="4" id="KW-1185">Reference proteome</keyword>
<dbReference type="InterPro" id="IPR036291">
    <property type="entry name" value="NAD(P)-bd_dom_sf"/>
</dbReference>
<dbReference type="EMBL" id="JARFYN010000001">
    <property type="protein sequence ID" value="MDL2404253.1"/>
    <property type="molecule type" value="Genomic_DNA"/>
</dbReference>
<gene>
    <name evidence="3" type="ORF">PY650_00995</name>
</gene>
<name>A0ABT7K8E7_9HYPH</name>
<evidence type="ECO:0000313" key="3">
    <source>
        <dbReference type="EMBL" id="MDL2404253.1"/>
    </source>
</evidence>
<feature type="domain" description="Gfo/Idh/MocA-like oxidoreductase N-terminal" evidence="1">
    <location>
        <begin position="48"/>
        <end position="132"/>
    </location>
</feature>
<evidence type="ECO:0000259" key="1">
    <source>
        <dbReference type="Pfam" id="PF01408"/>
    </source>
</evidence>
<dbReference type="Gene3D" id="3.40.50.720">
    <property type="entry name" value="NAD(P)-binding Rossmann-like Domain"/>
    <property type="match status" value="1"/>
</dbReference>
<dbReference type="Pfam" id="PF01408">
    <property type="entry name" value="GFO_IDH_MocA"/>
    <property type="match status" value="1"/>
</dbReference>
<dbReference type="Proteomes" id="UP001172630">
    <property type="component" value="Unassembled WGS sequence"/>
</dbReference>
<dbReference type="InterPro" id="IPR000683">
    <property type="entry name" value="Gfo/Idh/MocA-like_OxRdtase_N"/>
</dbReference>
<dbReference type="Gene3D" id="3.30.360.10">
    <property type="entry name" value="Dihydrodipicolinate Reductase, domain 2"/>
    <property type="match status" value="1"/>
</dbReference>
<sequence>MKRVGIIMHGVTGRMGLNQHLIRSIVALRAEGGVLLSNGERVMPDPVLVGRNAARLEVLARKYGIERWTTDLEGALADQNDAIFFDAATTQMRAELISRALDAGKHVYCEKPISVDFDTAIALARKAKASGLKNGVVQDKLFLPGLRKIAMLRDSNFFGKILSVRGEFGYWVFEGDWQSAQRPSWNYRKKDGGGIILDMLCHWRYVLDNLFGPVKAISCLGATHIPERVDEAGHRYVADADDAAYATFELEGGVIAHINSSWAVRVRRDDLVTFQVDGTHGSAVAGLTRCWTQHRVNTPKPVWNPDQPQTIDFYNTWDEVPDNQIYENGFKIQWEMFLRHVLEDAPWRHTLTEGAKGVQLASLGLKSWAERRWLDVEPLEI</sequence>
<evidence type="ECO:0000313" key="4">
    <source>
        <dbReference type="Proteomes" id="UP001172630"/>
    </source>
</evidence>
<feature type="domain" description="GFO/IDH/MocA-like oxidoreductase" evidence="2">
    <location>
        <begin position="147"/>
        <end position="283"/>
    </location>
</feature>
<comment type="caution">
    <text evidence="3">The sequence shown here is derived from an EMBL/GenBank/DDBJ whole genome shotgun (WGS) entry which is preliminary data.</text>
</comment>
<dbReference type="SUPFAM" id="SSF55347">
    <property type="entry name" value="Glyceraldehyde-3-phosphate dehydrogenase-like, C-terminal domain"/>
    <property type="match status" value="1"/>
</dbReference>
<dbReference type="Pfam" id="PF22725">
    <property type="entry name" value="GFO_IDH_MocA_C3"/>
    <property type="match status" value="1"/>
</dbReference>
<accession>A0ABT7K8E7</accession>
<dbReference type="InterPro" id="IPR055170">
    <property type="entry name" value="GFO_IDH_MocA-like_dom"/>
</dbReference>
<protein>
    <submittedName>
        <fullName evidence="3">Gfo/Idh/MocA family oxidoreductase</fullName>
    </submittedName>
</protein>
<evidence type="ECO:0000259" key="2">
    <source>
        <dbReference type="Pfam" id="PF22725"/>
    </source>
</evidence>
<proteinExistence type="predicted"/>
<organism evidence="3 4">
    <name type="scientific">Rhizobium calliandrae</name>
    <dbReference type="NCBI Taxonomy" id="1312182"/>
    <lineage>
        <taxon>Bacteria</taxon>
        <taxon>Pseudomonadati</taxon>
        <taxon>Pseudomonadota</taxon>
        <taxon>Alphaproteobacteria</taxon>
        <taxon>Hyphomicrobiales</taxon>
        <taxon>Rhizobiaceae</taxon>
        <taxon>Rhizobium/Agrobacterium group</taxon>
        <taxon>Rhizobium</taxon>
    </lineage>
</organism>
<reference evidence="3" key="1">
    <citation type="submission" date="2023-06" db="EMBL/GenBank/DDBJ databases">
        <title>Phylogenetic Diversity of Rhizobium strains.</title>
        <authorList>
            <person name="Moura F.T."/>
            <person name="Helene L.C.F."/>
            <person name="Hungria M."/>
        </authorList>
    </citation>
    <scope>NUCLEOTIDE SEQUENCE</scope>
    <source>
        <strain evidence="3">CCGE524</strain>
    </source>
</reference>
<dbReference type="PANTHER" id="PTHR42840:SF8">
    <property type="entry name" value="OXIDOREDUCTASE"/>
    <property type="match status" value="1"/>
</dbReference>
<dbReference type="SUPFAM" id="SSF51735">
    <property type="entry name" value="NAD(P)-binding Rossmann-fold domains"/>
    <property type="match status" value="1"/>
</dbReference>